<dbReference type="RefSeq" id="WP_149351978.1">
    <property type="nucleotide sequence ID" value="NZ_VTRV01000023.1"/>
</dbReference>
<comment type="caution">
    <text evidence="1">The sequence shown here is derived from an EMBL/GenBank/DDBJ whole genome shotgun (WGS) entry which is preliminary data.</text>
</comment>
<reference evidence="1 2" key="1">
    <citation type="submission" date="2019-08" db="EMBL/GenBank/DDBJ databases">
        <title>Draft genome sequence of Lysobacter sp. UKS-15.</title>
        <authorList>
            <person name="Im W.-T."/>
        </authorList>
    </citation>
    <scope>NUCLEOTIDE SEQUENCE [LARGE SCALE GENOMIC DNA]</scope>
    <source>
        <strain evidence="1 2">UKS-15</strain>
    </source>
</reference>
<gene>
    <name evidence="1" type="ORF">FW784_03500</name>
</gene>
<name>A0A5D8Z8B4_9GAMM</name>
<dbReference type="OrthoDB" id="9955028at2"/>
<organism evidence="1 2">
    <name type="scientific">Cognatilysobacter lacus</name>
    <dbReference type="NCBI Taxonomy" id="1643323"/>
    <lineage>
        <taxon>Bacteria</taxon>
        <taxon>Pseudomonadati</taxon>
        <taxon>Pseudomonadota</taxon>
        <taxon>Gammaproteobacteria</taxon>
        <taxon>Lysobacterales</taxon>
        <taxon>Lysobacteraceae</taxon>
        <taxon>Cognatilysobacter</taxon>
    </lineage>
</organism>
<evidence type="ECO:0000313" key="2">
    <source>
        <dbReference type="Proteomes" id="UP000323164"/>
    </source>
</evidence>
<protein>
    <submittedName>
        <fullName evidence="1">Uncharacterized protein</fullName>
    </submittedName>
</protein>
<accession>A0A5D8Z8B4</accession>
<dbReference type="Proteomes" id="UP000323164">
    <property type="component" value="Unassembled WGS sequence"/>
</dbReference>
<dbReference type="EMBL" id="VTRV01000023">
    <property type="protein sequence ID" value="TZF90880.1"/>
    <property type="molecule type" value="Genomic_DNA"/>
</dbReference>
<sequence>MPEPLGDLAHLLECAALDYRGQLKTELADLCKCPEGASDGYALDPVQSELRELVGSLGACRAGRNNSGAGTLSAIGRRCWRMARSPR</sequence>
<dbReference type="AlphaFoldDB" id="A0A5D8Z8B4"/>
<proteinExistence type="predicted"/>
<evidence type="ECO:0000313" key="1">
    <source>
        <dbReference type="EMBL" id="TZF90880.1"/>
    </source>
</evidence>
<keyword evidence="2" id="KW-1185">Reference proteome</keyword>